<dbReference type="Gene3D" id="3.30.70.2390">
    <property type="match status" value="1"/>
</dbReference>
<dbReference type="RefSeq" id="WP_307240558.1">
    <property type="nucleotide sequence ID" value="NZ_JAUSQZ010000001.1"/>
</dbReference>
<dbReference type="Proteomes" id="UP001235712">
    <property type="component" value="Unassembled WGS sequence"/>
</dbReference>
<keyword evidence="1" id="KW-0472">Membrane</keyword>
<evidence type="ECO:0000313" key="4">
    <source>
        <dbReference type="Proteomes" id="UP001235712"/>
    </source>
</evidence>
<evidence type="ECO:0000259" key="2">
    <source>
        <dbReference type="Pfam" id="PF13399"/>
    </source>
</evidence>
<feature type="transmembrane region" description="Helical" evidence="1">
    <location>
        <begin position="23"/>
        <end position="49"/>
    </location>
</feature>
<accession>A0ABT9P0Q8</accession>
<reference evidence="3 4" key="1">
    <citation type="submission" date="2023-07" db="EMBL/GenBank/DDBJ databases">
        <title>Sequencing the genomes of 1000 actinobacteria strains.</title>
        <authorList>
            <person name="Klenk H.-P."/>
        </authorList>
    </citation>
    <scope>NUCLEOTIDE SEQUENCE [LARGE SCALE GENOMIC DNA]</scope>
    <source>
        <strain evidence="3 4">DSM 44388</strain>
    </source>
</reference>
<comment type="caution">
    <text evidence="3">The sequence shown here is derived from an EMBL/GenBank/DDBJ whole genome shotgun (WGS) entry which is preliminary data.</text>
</comment>
<gene>
    <name evidence="3" type="ORF">J2S57_001846</name>
</gene>
<proteinExistence type="predicted"/>
<keyword evidence="1" id="KW-0812">Transmembrane</keyword>
<sequence>MESSTTVPTGPDRVRRRRRRQALTFAGLFLLVLLTGVGALGNSLGWYTLGSPGARVPCPAQTVSLPGQTAVNVYNGTERRGLARAVSQELKQRGFRVVQVANAPGGAQKAAVTVRYGVGDEIEARTVARQFPGRAELLRDPGTRRDHSVDVVVGSRYQAMRGRAESASVIAPVPTPRNCVTETASADGAATPG</sequence>
<evidence type="ECO:0000313" key="3">
    <source>
        <dbReference type="EMBL" id="MDP9826097.1"/>
    </source>
</evidence>
<keyword evidence="1" id="KW-1133">Transmembrane helix</keyword>
<evidence type="ECO:0000256" key="1">
    <source>
        <dbReference type="SAM" id="Phobius"/>
    </source>
</evidence>
<dbReference type="EMBL" id="JAUSQZ010000001">
    <property type="protein sequence ID" value="MDP9826097.1"/>
    <property type="molecule type" value="Genomic_DNA"/>
</dbReference>
<feature type="domain" description="LytR/CpsA/Psr regulator C-terminal" evidence="2">
    <location>
        <begin position="68"/>
        <end position="157"/>
    </location>
</feature>
<protein>
    <recommendedName>
        <fullName evidence="2">LytR/CpsA/Psr regulator C-terminal domain-containing protein</fullName>
    </recommendedName>
</protein>
<name>A0ABT9P0Q8_9ACTN</name>
<dbReference type="Pfam" id="PF13399">
    <property type="entry name" value="LytR_C"/>
    <property type="match status" value="1"/>
</dbReference>
<keyword evidence="4" id="KW-1185">Reference proteome</keyword>
<organism evidence="3 4">
    <name type="scientific">Kineosporia succinea</name>
    <dbReference type="NCBI Taxonomy" id="84632"/>
    <lineage>
        <taxon>Bacteria</taxon>
        <taxon>Bacillati</taxon>
        <taxon>Actinomycetota</taxon>
        <taxon>Actinomycetes</taxon>
        <taxon>Kineosporiales</taxon>
        <taxon>Kineosporiaceae</taxon>
        <taxon>Kineosporia</taxon>
    </lineage>
</organism>
<dbReference type="InterPro" id="IPR027381">
    <property type="entry name" value="LytR/CpsA/Psr_C"/>
</dbReference>